<feature type="domain" description="Ammonium transporter AmtB-like" evidence="11">
    <location>
        <begin position="84"/>
        <end position="493"/>
    </location>
</feature>
<feature type="transmembrane region" description="Helical" evidence="9">
    <location>
        <begin position="250"/>
        <end position="271"/>
    </location>
</feature>
<evidence type="ECO:0000256" key="3">
    <source>
        <dbReference type="ARBA" id="ARBA00022448"/>
    </source>
</evidence>
<gene>
    <name evidence="12" type="ORF">ACE1B6_26565</name>
</gene>
<evidence type="ECO:0000256" key="5">
    <source>
        <dbReference type="ARBA" id="ARBA00022989"/>
    </source>
</evidence>
<feature type="transmembrane region" description="Helical" evidence="9">
    <location>
        <begin position="348"/>
        <end position="365"/>
    </location>
</feature>
<feature type="transmembrane region" description="Helical" evidence="9">
    <location>
        <begin position="371"/>
        <end position="390"/>
    </location>
</feature>
<dbReference type="SUPFAM" id="SSF111352">
    <property type="entry name" value="Ammonium transporter"/>
    <property type="match status" value="1"/>
</dbReference>
<dbReference type="Pfam" id="PF00909">
    <property type="entry name" value="Ammonium_transp"/>
    <property type="match status" value="1"/>
</dbReference>
<feature type="transmembrane region" description="Helical" evidence="9">
    <location>
        <begin position="116"/>
        <end position="134"/>
    </location>
</feature>
<dbReference type="InterPro" id="IPR001905">
    <property type="entry name" value="Ammonium_transpt"/>
</dbReference>
<evidence type="ECO:0000256" key="7">
    <source>
        <dbReference type="ARBA" id="ARBA00023177"/>
    </source>
</evidence>
<evidence type="ECO:0000259" key="11">
    <source>
        <dbReference type="Pfam" id="PF00909"/>
    </source>
</evidence>
<accession>A0ABV4YJ21</accession>
<organism evidence="12 13">
    <name type="scientific">Floridaenema fluviatile BLCC-F154</name>
    <dbReference type="NCBI Taxonomy" id="3153640"/>
    <lineage>
        <taxon>Bacteria</taxon>
        <taxon>Bacillati</taxon>
        <taxon>Cyanobacteriota</taxon>
        <taxon>Cyanophyceae</taxon>
        <taxon>Oscillatoriophycideae</taxon>
        <taxon>Aerosakkonematales</taxon>
        <taxon>Aerosakkonemataceae</taxon>
        <taxon>Floridanema</taxon>
        <taxon>Floridanema fluviatile</taxon>
    </lineage>
</organism>
<protein>
    <recommendedName>
        <fullName evidence="8 9">Ammonium transporter</fullName>
    </recommendedName>
</protein>
<keyword evidence="13" id="KW-1185">Reference proteome</keyword>
<feature type="transmembrane region" description="Helical" evidence="9">
    <location>
        <begin position="402"/>
        <end position="421"/>
    </location>
</feature>
<evidence type="ECO:0000256" key="2">
    <source>
        <dbReference type="ARBA" id="ARBA00005887"/>
    </source>
</evidence>
<sequence length="506" mass="53809">MTIFVLLGPMVIQSFAQDTSPSPSPSPIPSPTLTPETSPTPLVSPSPISPVFTPPESTILNPTPQEVGGQGTAEVPRIDSGNAAWMLICSALVLLMTPGLAFFYGGLVRSRNVLNTMMMSFMTMAIVGVIWILWGYSLAFAPNSIAPGAIPPYETSPILGSLNWAFLRDVAFNQPDPIGYAPTIPHQLFMIYQMMFAIIAPAIISGAIVERVSFKAYFWFIILWSTFIYSPLVHWVWGKGWLETMGVLDFAGGTVIHISSGVSALVAAWVLGARKTYPHQTNAPHNIPYALLGIALLWFGWLGLNGGRALASGELATVAIVATTAAAAAGGLTWSIMEWVLKGKPSTIGIASGFLAGLVSITPAAGYVTPMGALLIGSIACFGCFWAVNWRVKWKFDDSLDTFSIFGVGGTIGTILTGFFATKEVNSAGSDGLLYGNPGLIISQFGGVIATVIFAAVGTLIIWKLLGLVMPLRVKPVAEDEGLDINEHGEEGYGEEFISQLTLGND</sequence>
<dbReference type="PANTHER" id="PTHR43029">
    <property type="entry name" value="AMMONIUM TRANSPORTER MEP2"/>
    <property type="match status" value="1"/>
</dbReference>
<evidence type="ECO:0000256" key="10">
    <source>
        <dbReference type="SAM" id="MobiDB-lite"/>
    </source>
</evidence>
<dbReference type="InterPro" id="IPR018047">
    <property type="entry name" value="Ammonium_transpt_CS"/>
</dbReference>
<evidence type="ECO:0000256" key="9">
    <source>
        <dbReference type="RuleBase" id="RU362002"/>
    </source>
</evidence>
<keyword evidence="5 9" id="KW-1133">Transmembrane helix</keyword>
<comment type="caution">
    <text evidence="12">The sequence shown here is derived from an EMBL/GenBank/DDBJ whole genome shotgun (WGS) entry which is preliminary data.</text>
</comment>
<dbReference type="RefSeq" id="WP_413260306.1">
    <property type="nucleotide sequence ID" value="NZ_JBHFNS010000092.1"/>
</dbReference>
<feature type="region of interest" description="Disordered" evidence="10">
    <location>
        <begin position="16"/>
        <end position="47"/>
    </location>
</feature>
<feature type="compositionally biased region" description="Pro residues" evidence="10">
    <location>
        <begin position="22"/>
        <end position="32"/>
    </location>
</feature>
<feature type="transmembrane region" description="Helical" evidence="9">
    <location>
        <begin position="441"/>
        <end position="463"/>
    </location>
</feature>
<dbReference type="PANTHER" id="PTHR43029:SF10">
    <property type="entry name" value="AMMONIUM TRANSPORTER MEP2"/>
    <property type="match status" value="1"/>
</dbReference>
<comment type="similarity">
    <text evidence="2 9">Belongs to the ammonia transporter channel (TC 1.A.11.2) family.</text>
</comment>
<dbReference type="InterPro" id="IPR024041">
    <property type="entry name" value="NH4_transpt_AmtB-like_dom"/>
</dbReference>
<evidence type="ECO:0000256" key="4">
    <source>
        <dbReference type="ARBA" id="ARBA00022692"/>
    </source>
</evidence>
<dbReference type="Proteomes" id="UP001576776">
    <property type="component" value="Unassembled WGS sequence"/>
</dbReference>
<evidence type="ECO:0000256" key="1">
    <source>
        <dbReference type="ARBA" id="ARBA00004141"/>
    </source>
</evidence>
<keyword evidence="4 9" id="KW-0812">Transmembrane</keyword>
<reference evidence="12 13" key="1">
    <citation type="submission" date="2024-09" db="EMBL/GenBank/DDBJ databases">
        <title>Floridaenema gen nov. (Aerosakkonemataceae, Aerosakkonematales ord. nov., Cyanobacteria) from benthic tropical and subtropical fresh waters, with the description of four new species.</title>
        <authorList>
            <person name="Moretto J.A."/>
            <person name="Berthold D.E."/>
            <person name="Lefler F.W."/>
            <person name="Huang I.-S."/>
            <person name="Laughinghouse H. IV."/>
        </authorList>
    </citation>
    <scope>NUCLEOTIDE SEQUENCE [LARGE SCALE GENOMIC DNA]</scope>
    <source>
        <strain evidence="12 13">BLCC-F154</strain>
    </source>
</reference>
<keyword evidence="6 9" id="KW-0472">Membrane</keyword>
<evidence type="ECO:0000313" key="13">
    <source>
        <dbReference type="Proteomes" id="UP001576776"/>
    </source>
</evidence>
<keyword evidence="7 9" id="KW-0924">Ammonia transport</keyword>
<keyword evidence="3 9" id="KW-0813">Transport</keyword>
<comment type="subcellular location">
    <subcellularLocation>
        <location evidence="9">Cell membrane</location>
        <topology evidence="9">Multi-pass membrane protein</topology>
    </subcellularLocation>
    <subcellularLocation>
        <location evidence="1">Membrane</location>
        <topology evidence="1">Multi-pass membrane protein</topology>
    </subcellularLocation>
</comment>
<feature type="transmembrane region" description="Helical" evidence="9">
    <location>
        <begin position="83"/>
        <end position="104"/>
    </location>
</feature>
<evidence type="ECO:0000313" key="12">
    <source>
        <dbReference type="EMBL" id="MFB2938831.1"/>
    </source>
</evidence>
<evidence type="ECO:0000256" key="6">
    <source>
        <dbReference type="ARBA" id="ARBA00023136"/>
    </source>
</evidence>
<dbReference type="NCBIfam" id="TIGR00836">
    <property type="entry name" value="amt"/>
    <property type="match status" value="1"/>
</dbReference>
<dbReference type="InterPro" id="IPR029020">
    <property type="entry name" value="Ammonium/urea_transptr"/>
</dbReference>
<feature type="transmembrane region" description="Helical" evidence="9">
    <location>
        <begin position="189"/>
        <end position="209"/>
    </location>
</feature>
<evidence type="ECO:0000256" key="8">
    <source>
        <dbReference type="ARBA" id="ARBA00050025"/>
    </source>
</evidence>
<dbReference type="Gene3D" id="1.10.3430.10">
    <property type="entry name" value="Ammonium transporter AmtB like domains"/>
    <property type="match status" value="1"/>
</dbReference>
<dbReference type="PROSITE" id="PS01219">
    <property type="entry name" value="AMMONIUM_TRANSP"/>
    <property type="match status" value="1"/>
</dbReference>
<name>A0ABV4YJ21_9CYAN</name>
<proteinExistence type="inferred from homology"/>
<dbReference type="EMBL" id="JBHFNS010000092">
    <property type="protein sequence ID" value="MFB2938831.1"/>
    <property type="molecule type" value="Genomic_DNA"/>
</dbReference>
<feature type="transmembrane region" description="Helical" evidence="9">
    <location>
        <begin position="315"/>
        <end position="336"/>
    </location>
</feature>
<feature type="transmembrane region" description="Helical" evidence="9">
    <location>
        <begin position="216"/>
        <end position="238"/>
    </location>
</feature>
<feature type="transmembrane region" description="Helical" evidence="9">
    <location>
        <begin position="283"/>
        <end position="303"/>
    </location>
</feature>